<evidence type="ECO:0000313" key="1">
    <source>
        <dbReference type="EMBL" id="KAI5609496.1"/>
    </source>
</evidence>
<dbReference type="GO" id="GO:0022008">
    <property type="term" value="P:neurogenesis"/>
    <property type="evidence" value="ECO:0007669"/>
    <property type="project" value="InterPro"/>
</dbReference>
<dbReference type="PANTHER" id="PTHR12784">
    <property type="entry name" value="STEERIN"/>
    <property type="match status" value="1"/>
</dbReference>
<proteinExistence type="predicted"/>
<dbReference type="Proteomes" id="UP001205998">
    <property type="component" value="Unassembled WGS sequence"/>
</dbReference>
<organism evidence="1 2">
    <name type="scientific">Silurus asotus</name>
    <name type="common">Amur catfish</name>
    <name type="synonym">Parasilurus asotus</name>
    <dbReference type="NCBI Taxonomy" id="30991"/>
    <lineage>
        <taxon>Eukaryota</taxon>
        <taxon>Metazoa</taxon>
        <taxon>Chordata</taxon>
        <taxon>Craniata</taxon>
        <taxon>Vertebrata</taxon>
        <taxon>Euteleostomi</taxon>
        <taxon>Actinopterygii</taxon>
        <taxon>Neopterygii</taxon>
        <taxon>Teleostei</taxon>
        <taxon>Ostariophysi</taxon>
        <taxon>Siluriformes</taxon>
        <taxon>Siluridae</taxon>
        <taxon>Silurus</taxon>
    </lineage>
</organism>
<dbReference type="InterPro" id="IPR039041">
    <property type="entry name" value="Nav/unc-53"/>
</dbReference>
<reference evidence="1" key="1">
    <citation type="submission" date="2018-07" db="EMBL/GenBank/DDBJ databases">
        <title>Comparative genomics of catfishes provides insights into carnivory and benthic adaptation.</title>
        <authorList>
            <person name="Zhang Y."/>
            <person name="Wang D."/>
            <person name="Peng Z."/>
            <person name="Zheng S."/>
            <person name="Shao F."/>
            <person name="Tao W."/>
        </authorList>
    </citation>
    <scope>NUCLEOTIDE SEQUENCE</scope>
    <source>
        <strain evidence="1">Chongqing</strain>
    </source>
</reference>
<accession>A0AAD5A4B3</accession>
<name>A0AAD5A4B3_SILAS</name>
<evidence type="ECO:0000313" key="2">
    <source>
        <dbReference type="Proteomes" id="UP001205998"/>
    </source>
</evidence>
<sequence length="103" mass="11771">MAEHLTLLERRTDTHTAIATFNVDHKSSKELRQYLMAVMEQCSEDQDEAPLVIILDNLHHISSLGEIFNGLLTQTRQHCPYIIGTMSQTTSSSPNLQLHHNFR</sequence>
<gene>
    <name evidence="1" type="ORF">C0J50_12148</name>
</gene>
<dbReference type="AlphaFoldDB" id="A0AAD5A4B3"/>
<dbReference type="PANTHER" id="PTHR12784:SF6">
    <property type="entry name" value="NEURON NAVIGATOR 2"/>
    <property type="match status" value="1"/>
</dbReference>
<keyword evidence="2" id="KW-1185">Reference proteome</keyword>
<comment type="caution">
    <text evidence="1">The sequence shown here is derived from an EMBL/GenBank/DDBJ whole genome shotgun (WGS) entry which is preliminary data.</text>
</comment>
<dbReference type="EMBL" id="MU577787">
    <property type="protein sequence ID" value="KAI5609496.1"/>
    <property type="molecule type" value="Genomic_DNA"/>
</dbReference>
<protein>
    <submittedName>
        <fullName evidence="1">Neuron navigator 2 isoform X1</fullName>
    </submittedName>
</protein>